<evidence type="ECO:0008006" key="3">
    <source>
        <dbReference type="Google" id="ProtNLM"/>
    </source>
</evidence>
<gene>
    <name evidence="1" type="ORF">A3I42_00905</name>
</gene>
<accession>A0A1F7VB75</accession>
<reference evidence="1 2" key="1">
    <citation type="journal article" date="2016" name="Nat. Commun.">
        <title>Thousands of microbial genomes shed light on interconnected biogeochemical processes in an aquifer system.</title>
        <authorList>
            <person name="Anantharaman K."/>
            <person name="Brown C.T."/>
            <person name="Hug L.A."/>
            <person name="Sharon I."/>
            <person name="Castelle C.J."/>
            <person name="Probst A.J."/>
            <person name="Thomas B.C."/>
            <person name="Singh A."/>
            <person name="Wilkins M.J."/>
            <person name="Karaoz U."/>
            <person name="Brodie E.L."/>
            <person name="Williams K.H."/>
            <person name="Hubbard S.S."/>
            <person name="Banfield J.F."/>
        </authorList>
    </citation>
    <scope>NUCLEOTIDE SEQUENCE [LARGE SCALE GENOMIC DNA]</scope>
</reference>
<dbReference type="PANTHER" id="PTHR41930:SF1">
    <property type="entry name" value="DEPHOSPHO-COA KINASE"/>
    <property type="match status" value="1"/>
</dbReference>
<sequence length="148" mass="17244">MTGAGKTEAASVFVSLGWQMIRFGWITLDELKKRNLPVNEATERMVREELRRMHGMAAFAVMNLPKIDALLMKGPVVIDGLYSWSEYKILKERYGDRLQVLAIYASPATRHQRLEHRADRHKDDTDKRFRSFSRVESRSRDYAEVENL</sequence>
<organism evidence="1 2">
    <name type="scientific">Candidatus Uhrbacteria bacterium RIFCSPLOWO2_02_FULL_49_11</name>
    <dbReference type="NCBI Taxonomy" id="1802409"/>
    <lineage>
        <taxon>Bacteria</taxon>
        <taxon>Candidatus Uhriibacteriota</taxon>
    </lineage>
</organism>
<dbReference type="EMBL" id="MGER01000057">
    <property type="protein sequence ID" value="OGL87790.1"/>
    <property type="molecule type" value="Genomic_DNA"/>
</dbReference>
<protein>
    <recommendedName>
        <fullName evidence="3">Dephospho-CoA kinase</fullName>
    </recommendedName>
</protein>
<dbReference type="Gene3D" id="3.40.50.300">
    <property type="entry name" value="P-loop containing nucleotide triphosphate hydrolases"/>
    <property type="match status" value="1"/>
</dbReference>
<dbReference type="PANTHER" id="PTHR41930">
    <property type="entry name" value="UPF0200 PROTEIN MJ1399"/>
    <property type="match status" value="1"/>
</dbReference>
<feature type="non-terminal residue" evidence="1">
    <location>
        <position position="148"/>
    </location>
</feature>
<evidence type="ECO:0000313" key="1">
    <source>
        <dbReference type="EMBL" id="OGL87790.1"/>
    </source>
</evidence>
<comment type="caution">
    <text evidence="1">The sequence shown here is derived from an EMBL/GenBank/DDBJ whole genome shotgun (WGS) entry which is preliminary data.</text>
</comment>
<name>A0A1F7VB75_9BACT</name>
<dbReference type="Proteomes" id="UP000178264">
    <property type="component" value="Unassembled WGS sequence"/>
</dbReference>
<evidence type="ECO:0000313" key="2">
    <source>
        <dbReference type="Proteomes" id="UP000178264"/>
    </source>
</evidence>
<dbReference type="InterPro" id="IPR027417">
    <property type="entry name" value="P-loop_NTPase"/>
</dbReference>
<proteinExistence type="predicted"/>
<dbReference type="AlphaFoldDB" id="A0A1F7VB75"/>
<dbReference type="SUPFAM" id="SSF52540">
    <property type="entry name" value="P-loop containing nucleoside triphosphate hydrolases"/>
    <property type="match status" value="1"/>
</dbReference>